<accession>A0ABW5SR34</accession>
<comment type="caution">
    <text evidence="1">The sequence shown here is derived from an EMBL/GenBank/DDBJ whole genome shotgun (WGS) entry which is preliminary data.</text>
</comment>
<name>A0ABW5SR34_9BACL</name>
<protein>
    <submittedName>
        <fullName evidence="1">Uncharacterized protein</fullName>
    </submittedName>
</protein>
<keyword evidence="2" id="KW-1185">Reference proteome</keyword>
<dbReference type="EMBL" id="JBHUMJ010000003">
    <property type="protein sequence ID" value="MFD2701956.1"/>
    <property type="molecule type" value="Genomic_DNA"/>
</dbReference>
<evidence type="ECO:0000313" key="2">
    <source>
        <dbReference type="Proteomes" id="UP001597540"/>
    </source>
</evidence>
<dbReference type="RefSeq" id="WP_379263334.1">
    <property type="nucleotide sequence ID" value="NZ_JBHUMJ010000003.1"/>
</dbReference>
<dbReference type="Proteomes" id="UP001597540">
    <property type="component" value="Unassembled WGS sequence"/>
</dbReference>
<gene>
    <name evidence="1" type="ORF">ACFSVM_15940</name>
</gene>
<evidence type="ECO:0000313" key="1">
    <source>
        <dbReference type="EMBL" id="MFD2701956.1"/>
    </source>
</evidence>
<organism evidence="1 2">
    <name type="scientific">Paenibacillus shunpengii</name>
    <dbReference type="NCBI Taxonomy" id="2054424"/>
    <lineage>
        <taxon>Bacteria</taxon>
        <taxon>Bacillati</taxon>
        <taxon>Bacillota</taxon>
        <taxon>Bacilli</taxon>
        <taxon>Bacillales</taxon>
        <taxon>Paenibacillaceae</taxon>
        <taxon>Paenibacillus</taxon>
    </lineage>
</organism>
<reference evidence="2" key="1">
    <citation type="journal article" date="2019" name="Int. J. Syst. Evol. Microbiol.">
        <title>The Global Catalogue of Microorganisms (GCM) 10K type strain sequencing project: providing services to taxonomists for standard genome sequencing and annotation.</title>
        <authorList>
            <consortium name="The Broad Institute Genomics Platform"/>
            <consortium name="The Broad Institute Genome Sequencing Center for Infectious Disease"/>
            <person name="Wu L."/>
            <person name="Ma J."/>
        </authorList>
    </citation>
    <scope>NUCLEOTIDE SEQUENCE [LARGE SCALE GENOMIC DNA]</scope>
    <source>
        <strain evidence="2">KCTC 33849</strain>
    </source>
</reference>
<proteinExistence type="predicted"/>
<sequence>MLYVGEEEIETADNHVLKGGYFIFENKIVFTNDGVIISNKSAGNILSIEIDGDQIDWMTDLSWLDQFDGFEIIIKHYSKFMRSEPKLKNEIINDFEEIILPFWEKEVQCVVVGGKPKSFNLGLID</sequence>